<sequence length="144" mass="16259">MARKIFVNLPVRNLQASIEFFTQLGFEFNQQFTDERATCMVISDDIYVMLLVEPFFQTFTPKAIADSAQSTEVIICLSAESRAEVDQLVDKAMAAGAKQSKPLQDQDFMYARNFQDPDGHLWEVMYMDMSAIPQEQPATTATAV</sequence>
<dbReference type="Proteomes" id="UP000054223">
    <property type="component" value="Unassembled WGS sequence"/>
</dbReference>
<proteinExistence type="predicted"/>
<dbReference type="InterPro" id="IPR004360">
    <property type="entry name" value="Glyas_Fos-R_dOase_dom"/>
</dbReference>
<organism evidence="2 3">
    <name type="scientific">Solirubrum puertoriconensis</name>
    <dbReference type="NCBI Taxonomy" id="1751427"/>
    <lineage>
        <taxon>Bacteria</taxon>
        <taxon>Pseudomonadati</taxon>
        <taxon>Bacteroidota</taxon>
        <taxon>Cytophagia</taxon>
        <taxon>Cytophagales</taxon>
    </lineage>
</organism>
<dbReference type="AlphaFoldDB" id="A0A9X0HL91"/>
<dbReference type="EMBL" id="LNAL01000006">
    <property type="protein sequence ID" value="KUG08038.1"/>
    <property type="molecule type" value="Genomic_DNA"/>
</dbReference>
<dbReference type="PANTHER" id="PTHR36503">
    <property type="entry name" value="BLR2520 PROTEIN"/>
    <property type="match status" value="1"/>
</dbReference>
<protein>
    <recommendedName>
        <fullName evidence="1">VOC domain-containing protein</fullName>
    </recommendedName>
</protein>
<dbReference type="Pfam" id="PF00903">
    <property type="entry name" value="Glyoxalase"/>
    <property type="match status" value="1"/>
</dbReference>
<accession>A0A9X0HL91</accession>
<dbReference type="RefSeq" id="WP_059069069.1">
    <property type="nucleotide sequence ID" value="NZ_LNAL01000006.1"/>
</dbReference>
<dbReference type="SUPFAM" id="SSF54593">
    <property type="entry name" value="Glyoxalase/Bleomycin resistance protein/Dihydroxybiphenyl dioxygenase"/>
    <property type="match status" value="1"/>
</dbReference>
<dbReference type="InterPro" id="IPR037523">
    <property type="entry name" value="VOC_core"/>
</dbReference>
<feature type="domain" description="VOC" evidence="1">
    <location>
        <begin position="3"/>
        <end position="127"/>
    </location>
</feature>
<evidence type="ECO:0000313" key="2">
    <source>
        <dbReference type="EMBL" id="KUG08038.1"/>
    </source>
</evidence>
<keyword evidence="3" id="KW-1185">Reference proteome</keyword>
<comment type="caution">
    <text evidence="2">The sequence shown here is derived from an EMBL/GenBank/DDBJ whole genome shotgun (WGS) entry which is preliminary data.</text>
</comment>
<dbReference type="Gene3D" id="3.10.180.10">
    <property type="entry name" value="2,3-Dihydroxybiphenyl 1,2-Dioxygenase, domain 1"/>
    <property type="match status" value="1"/>
</dbReference>
<gene>
    <name evidence="2" type="ORF">ASU33_07485</name>
</gene>
<evidence type="ECO:0000259" key="1">
    <source>
        <dbReference type="PROSITE" id="PS51819"/>
    </source>
</evidence>
<dbReference type="PANTHER" id="PTHR36503:SF2">
    <property type="entry name" value="BLR2408 PROTEIN"/>
    <property type="match status" value="1"/>
</dbReference>
<reference evidence="2 3" key="1">
    <citation type="submission" date="2015-11" db="EMBL/GenBank/DDBJ databases">
        <title>Solirubrum puertoriconensis gen. nov. an environmental bacteria isolated in Puerto Rico.</title>
        <authorList>
            <person name="Cuebas-Irizarry M.F."/>
            <person name="Montalvo-Rodriguez R."/>
        </authorList>
    </citation>
    <scope>NUCLEOTIDE SEQUENCE [LARGE SCALE GENOMIC DNA]</scope>
    <source>
        <strain evidence="2 3">MC1A</strain>
    </source>
</reference>
<evidence type="ECO:0000313" key="3">
    <source>
        <dbReference type="Proteomes" id="UP000054223"/>
    </source>
</evidence>
<dbReference type="InterPro" id="IPR029068">
    <property type="entry name" value="Glyas_Bleomycin-R_OHBP_Dase"/>
</dbReference>
<dbReference type="PROSITE" id="PS51819">
    <property type="entry name" value="VOC"/>
    <property type="match status" value="1"/>
</dbReference>
<dbReference type="CDD" id="cd09012">
    <property type="entry name" value="VOC_like"/>
    <property type="match status" value="1"/>
</dbReference>
<name>A0A9X0HL91_SOLP1</name>
<dbReference type="OrthoDB" id="9798430at2"/>